<dbReference type="AlphaFoldDB" id="A0ABD2M3Y9"/>
<reference evidence="1 2" key="1">
    <citation type="submission" date="2024-10" db="EMBL/GenBank/DDBJ databases">
        <authorList>
            <person name="Kim D."/>
        </authorList>
    </citation>
    <scope>NUCLEOTIDE SEQUENCE [LARGE SCALE GENOMIC DNA]</scope>
    <source>
        <strain evidence="1">BH-2024</strain>
    </source>
</reference>
<proteinExistence type="predicted"/>
<dbReference type="EMBL" id="JBICBT010000163">
    <property type="protein sequence ID" value="KAL3122023.1"/>
    <property type="molecule type" value="Genomic_DNA"/>
</dbReference>
<keyword evidence="2" id="KW-1185">Reference proteome</keyword>
<gene>
    <name evidence="1" type="ORF">niasHT_006277</name>
</gene>
<comment type="caution">
    <text evidence="1">The sequence shown here is derived from an EMBL/GenBank/DDBJ whole genome shotgun (WGS) entry which is preliminary data.</text>
</comment>
<sequence>MAKQQKATPPIGTAYKQNRENAFAAAASSNTIDECANYVDSHDEVWTWLAKIDAGNCSTYEQREHLHEFCHENGFKWLPDKLNADGTLPFYFMACKECVKCSFRAVYVVERGAVCGFHGHSDVEKNQMRPKESMFFKTNLAKMKTPGMIKAIAPTVEFHLVNDANVNETNDEGKDAVRIAQDLHAETPDAKNKMKFERMIMMLEKKK</sequence>
<organism evidence="1 2">
    <name type="scientific">Heterodera trifolii</name>
    <dbReference type="NCBI Taxonomy" id="157864"/>
    <lineage>
        <taxon>Eukaryota</taxon>
        <taxon>Metazoa</taxon>
        <taxon>Ecdysozoa</taxon>
        <taxon>Nematoda</taxon>
        <taxon>Chromadorea</taxon>
        <taxon>Rhabditida</taxon>
        <taxon>Tylenchina</taxon>
        <taxon>Tylenchomorpha</taxon>
        <taxon>Tylenchoidea</taxon>
        <taxon>Heteroderidae</taxon>
        <taxon>Heteroderinae</taxon>
        <taxon>Heterodera</taxon>
    </lineage>
</organism>
<accession>A0ABD2M3Y9</accession>
<evidence type="ECO:0000313" key="2">
    <source>
        <dbReference type="Proteomes" id="UP001620626"/>
    </source>
</evidence>
<evidence type="ECO:0000313" key="1">
    <source>
        <dbReference type="EMBL" id="KAL3122023.1"/>
    </source>
</evidence>
<protein>
    <submittedName>
        <fullName evidence="1">Uncharacterized protein</fullName>
    </submittedName>
</protein>
<dbReference type="Proteomes" id="UP001620626">
    <property type="component" value="Unassembled WGS sequence"/>
</dbReference>
<name>A0ABD2M3Y9_9BILA</name>